<evidence type="ECO:0000256" key="5">
    <source>
        <dbReference type="ARBA" id="ARBA00023136"/>
    </source>
</evidence>
<feature type="transmembrane region" description="Helical" evidence="6">
    <location>
        <begin position="144"/>
        <end position="166"/>
    </location>
</feature>
<feature type="transmembrane region" description="Helical" evidence="6">
    <location>
        <begin position="116"/>
        <end position="137"/>
    </location>
</feature>
<keyword evidence="4 6" id="KW-1133">Transmembrane helix</keyword>
<dbReference type="InterPro" id="IPR001204">
    <property type="entry name" value="Phos_transporter"/>
</dbReference>
<feature type="transmembrane region" description="Helical" evidence="6">
    <location>
        <begin position="87"/>
        <end position="110"/>
    </location>
</feature>
<evidence type="ECO:0000313" key="8">
    <source>
        <dbReference type="EMBL" id="MBA5244790.1"/>
    </source>
</evidence>
<feature type="transmembrane region" description="Helical" evidence="6">
    <location>
        <begin position="316"/>
        <end position="336"/>
    </location>
</feature>
<dbReference type="PANTHER" id="PTHR11101:SF54">
    <property type="entry name" value="LOW-AFFINITY INORGANIC PHOSPHATE TRANSPORTER-RELATED"/>
    <property type="match status" value="1"/>
</dbReference>
<dbReference type="GO" id="GO:0005315">
    <property type="term" value="F:phosphate transmembrane transporter activity"/>
    <property type="evidence" value="ECO:0007669"/>
    <property type="project" value="InterPro"/>
</dbReference>
<dbReference type="GO" id="GO:0016020">
    <property type="term" value="C:membrane"/>
    <property type="evidence" value="ECO:0007669"/>
    <property type="project" value="UniProtKB-SubCell"/>
</dbReference>
<dbReference type="AlphaFoldDB" id="A0A7W2I4A0"/>
<gene>
    <name evidence="8" type="ORF">H0193_08215</name>
</gene>
<evidence type="ECO:0000256" key="4">
    <source>
        <dbReference type="ARBA" id="ARBA00022989"/>
    </source>
</evidence>
<dbReference type="GO" id="GO:0035435">
    <property type="term" value="P:phosphate ion transmembrane transport"/>
    <property type="evidence" value="ECO:0007669"/>
    <property type="project" value="TreeGrafter"/>
</dbReference>
<feature type="transmembrane region" description="Helical" evidence="6">
    <location>
        <begin position="227"/>
        <end position="249"/>
    </location>
</feature>
<protein>
    <recommendedName>
        <fullName evidence="6">Phosphate transporter</fullName>
    </recommendedName>
</protein>
<accession>A0A7W2I4A0</accession>
<dbReference type="Pfam" id="PF01384">
    <property type="entry name" value="PHO4"/>
    <property type="match status" value="1"/>
</dbReference>
<keyword evidence="2 6" id="KW-0813">Transport</keyword>
<dbReference type="PANTHER" id="PTHR11101">
    <property type="entry name" value="PHOSPHATE TRANSPORTER"/>
    <property type="match status" value="1"/>
</dbReference>
<name>A0A7W2I4A0_9CORY</name>
<evidence type="ECO:0000256" key="2">
    <source>
        <dbReference type="ARBA" id="ARBA00022448"/>
    </source>
</evidence>
<feature type="region of interest" description="Disordered" evidence="7">
    <location>
        <begin position="377"/>
        <end position="436"/>
    </location>
</feature>
<comment type="subcellular location">
    <subcellularLocation>
        <location evidence="1 6">Membrane</location>
        <topology evidence="1 6">Multi-pass membrane protein</topology>
    </subcellularLocation>
</comment>
<feature type="transmembrane region" description="Helical" evidence="6">
    <location>
        <begin position="45"/>
        <end position="66"/>
    </location>
</feature>
<organism evidence="8 9">
    <name type="scientific">Corynebacterium haemomassiliense</name>
    <dbReference type="NCBI Taxonomy" id="2754726"/>
    <lineage>
        <taxon>Bacteria</taxon>
        <taxon>Bacillati</taxon>
        <taxon>Actinomycetota</taxon>
        <taxon>Actinomycetes</taxon>
        <taxon>Mycobacteriales</taxon>
        <taxon>Corynebacteriaceae</taxon>
        <taxon>Corynebacterium</taxon>
    </lineage>
</organism>
<dbReference type="RefSeq" id="WP_181889354.1">
    <property type="nucleotide sequence ID" value="NZ_CP170998.1"/>
</dbReference>
<comment type="similarity">
    <text evidence="6">Belongs to the inorganic phosphate transporter (PiT) (TC 2.A.20) family.</text>
</comment>
<feature type="transmembrane region" description="Helical" evidence="6">
    <location>
        <begin position="348"/>
        <end position="367"/>
    </location>
</feature>
<comment type="caution">
    <text evidence="8">The sequence shown here is derived from an EMBL/GenBank/DDBJ whole genome shotgun (WGS) entry which is preliminary data.</text>
</comment>
<keyword evidence="3 6" id="KW-0812">Transmembrane</keyword>
<evidence type="ECO:0000256" key="7">
    <source>
        <dbReference type="SAM" id="MobiDB-lite"/>
    </source>
</evidence>
<evidence type="ECO:0000256" key="1">
    <source>
        <dbReference type="ARBA" id="ARBA00004141"/>
    </source>
</evidence>
<proteinExistence type="inferred from homology"/>
<evidence type="ECO:0000256" key="6">
    <source>
        <dbReference type="RuleBase" id="RU363058"/>
    </source>
</evidence>
<keyword evidence="9" id="KW-1185">Reference proteome</keyword>
<keyword evidence="5 6" id="KW-0472">Membrane</keyword>
<dbReference type="Proteomes" id="UP000523682">
    <property type="component" value="Unassembled WGS sequence"/>
</dbReference>
<evidence type="ECO:0000313" key="9">
    <source>
        <dbReference type="Proteomes" id="UP000523682"/>
    </source>
</evidence>
<feature type="compositionally biased region" description="Polar residues" evidence="7">
    <location>
        <begin position="386"/>
        <end position="397"/>
    </location>
</feature>
<evidence type="ECO:0000256" key="3">
    <source>
        <dbReference type="ARBA" id="ARBA00022692"/>
    </source>
</evidence>
<reference evidence="8 9" key="1">
    <citation type="submission" date="2020-07" db="EMBL/GenBank/DDBJ databases">
        <title>Draft genome and description of Corynebacterium haemomassiliense strain Marseile-Q3615 sp. nov.</title>
        <authorList>
            <person name="Boxberger M."/>
            <person name="La Scola B."/>
        </authorList>
    </citation>
    <scope>NUCLEOTIDE SEQUENCE [LARGE SCALE GENOMIC DNA]</scope>
    <source>
        <strain evidence="8 9">Marseille-Q3615</strain>
    </source>
</reference>
<dbReference type="EMBL" id="JACDTZ010000001">
    <property type="protein sequence ID" value="MBA5244790.1"/>
    <property type="molecule type" value="Genomic_DNA"/>
</dbReference>
<sequence>MSITILLVLIIVVALFFDFTNGFHDTANAMATSIATGALKPKVAVALAGILNLIGAFLSVAVAKTVAGGIVKLDLFDLNDTVDSERLLLVVFAGLAGGIMWNLFTWLFGIPSSSSHALFGGLIGAAIAAIGFDGVVWQGVLDKIIVPALFAPFVAGLIAAIGTWLVYKLTANAEKDHRDNYFRWGQIGTASLVALAHGTSDAQKTMGVIFLAMVAAGQFGSDHPMPFWIQLACALAIAIGTYSGGFRVIRTLGKGLVEIHPPQGMAAETSSAAIILTSSHLGMALSTTHVATGSILGSGLTGPKGEVRWGVAGRMALAWITTLPIAALVSFITWWIGHWAAELGGDLVWGGVALALIILIGGGYMFWQASQKPVHKDNVNDDWDGDSNSPAQTTGGASESELPHRDSGEPADFVDTSVGLRAPGSTAATHDHHPRG</sequence>
<keyword evidence="6" id="KW-0592">Phosphate transport</keyword>